<protein>
    <recommendedName>
        <fullName evidence="4">Lipoprotein</fullName>
    </recommendedName>
</protein>
<organism evidence="2 3">
    <name type="scientific">Aquibacillus salsiterrae</name>
    <dbReference type="NCBI Taxonomy" id="2950439"/>
    <lineage>
        <taxon>Bacteria</taxon>
        <taxon>Bacillati</taxon>
        <taxon>Bacillota</taxon>
        <taxon>Bacilli</taxon>
        <taxon>Bacillales</taxon>
        <taxon>Bacillaceae</taxon>
        <taxon>Aquibacillus</taxon>
    </lineage>
</organism>
<reference evidence="2" key="1">
    <citation type="submission" date="2022-06" db="EMBL/GenBank/DDBJ databases">
        <title>Aquibacillus sp. a new bacterium isolated from soil saline samples.</title>
        <authorList>
            <person name="Galisteo C."/>
            <person name="De La Haba R."/>
            <person name="Sanchez-Porro C."/>
            <person name="Ventosa A."/>
        </authorList>
    </citation>
    <scope>NUCLEOTIDE SEQUENCE</scope>
    <source>
        <strain evidence="2">3ASR75-54</strain>
    </source>
</reference>
<gene>
    <name evidence="2" type="ORF">NC799_07540</name>
</gene>
<dbReference type="PROSITE" id="PS51257">
    <property type="entry name" value="PROKAR_LIPOPROTEIN"/>
    <property type="match status" value="1"/>
</dbReference>
<evidence type="ECO:0008006" key="4">
    <source>
        <dbReference type="Google" id="ProtNLM"/>
    </source>
</evidence>
<name>A0A9X4AG02_9BACI</name>
<sequence length="165" mass="18625">MYKLLMYVLVITASITIMACSSPSEEETIQAVEQIVTEKPSDIEPTITRDEISYYLPPTIEEVETAKNNIVLKTGENTIVLFYDRDLKETDEIYQKAKEKDKNPLLLTKFNEKPTGFVKVIAMPDNLYELTVGYGGVKASTVVEQDKLIKSATNLSEIIYSLTFN</sequence>
<proteinExistence type="predicted"/>
<dbReference type="RefSeq" id="WP_272445788.1">
    <property type="nucleotide sequence ID" value="NZ_JAMQKC010000004.1"/>
</dbReference>
<keyword evidence="1" id="KW-0732">Signal</keyword>
<feature type="signal peptide" evidence="1">
    <location>
        <begin position="1"/>
        <end position="19"/>
    </location>
</feature>
<evidence type="ECO:0000256" key="1">
    <source>
        <dbReference type="SAM" id="SignalP"/>
    </source>
</evidence>
<keyword evidence="3" id="KW-1185">Reference proteome</keyword>
<accession>A0A9X4AG02</accession>
<dbReference type="EMBL" id="JAMQKC010000004">
    <property type="protein sequence ID" value="MDC3416770.1"/>
    <property type="molecule type" value="Genomic_DNA"/>
</dbReference>
<evidence type="ECO:0000313" key="3">
    <source>
        <dbReference type="Proteomes" id="UP001145069"/>
    </source>
</evidence>
<dbReference type="Proteomes" id="UP001145069">
    <property type="component" value="Unassembled WGS sequence"/>
</dbReference>
<feature type="chain" id="PRO_5040843563" description="Lipoprotein" evidence="1">
    <location>
        <begin position="20"/>
        <end position="165"/>
    </location>
</feature>
<evidence type="ECO:0000313" key="2">
    <source>
        <dbReference type="EMBL" id="MDC3416770.1"/>
    </source>
</evidence>
<comment type="caution">
    <text evidence="2">The sequence shown here is derived from an EMBL/GenBank/DDBJ whole genome shotgun (WGS) entry which is preliminary data.</text>
</comment>
<dbReference type="AlphaFoldDB" id="A0A9X4AG02"/>